<dbReference type="Proteomes" id="UP000474175">
    <property type="component" value="Unassembled WGS sequence"/>
</dbReference>
<dbReference type="AlphaFoldDB" id="A0A6L9LFG5"/>
<name>A0A6L9LFG5_9BACT</name>
<comment type="caution">
    <text evidence="1">The sequence shown here is derived from an EMBL/GenBank/DDBJ whole genome shotgun (WGS) entry which is preliminary data.</text>
</comment>
<evidence type="ECO:0000313" key="1">
    <source>
        <dbReference type="EMBL" id="NDU95409.1"/>
    </source>
</evidence>
<accession>A0A6L9LFG5</accession>
<protein>
    <submittedName>
        <fullName evidence="1">Uncharacterized protein</fullName>
    </submittedName>
</protein>
<dbReference type="EMBL" id="JAAFZH010000004">
    <property type="protein sequence ID" value="NDU95409.1"/>
    <property type="molecule type" value="Genomic_DNA"/>
</dbReference>
<proteinExistence type="predicted"/>
<evidence type="ECO:0000313" key="2">
    <source>
        <dbReference type="Proteomes" id="UP000474175"/>
    </source>
</evidence>
<dbReference type="RefSeq" id="WP_163947372.1">
    <property type="nucleotide sequence ID" value="NZ_JAAFZH010000004.1"/>
</dbReference>
<keyword evidence="2" id="KW-1185">Reference proteome</keyword>
<gene>
    <name evidence="1" type="ORF">GK108_11040</name>
</gene>
<organism evidence="1 2">
    <name type="scientific">Spirosoma terrae</name>
    <dbReference type="NCBI Taxonomy" id="1968276"/>
    <lineage>
        <taxon>Bacteria</taxon>
        <taxon>Pseudomonadati</taxon>
        <taxon>Bacteroidota</taxon>
        <taxon>Cytophagia</taxon>
        <taxon>Cytophagales</taxon>
        <taxon>Cytophagaceae</taxon>
        <taxon>Spirosoma</taxon>
    </lineage>
</organism>
<reference evidence="1 2" key="1">
    <citation type="submission" date="2020-02" db="EMBL/GenBank/DDBJ databases">
        <title>Draft genome sequence of two Spirosoma agri KCTC 52727 and Spirosoma terrae KCTC 52035.</title>
        <authorList>
            <person name="Rojas J."/>
            <person name="Ambika Manirajan B."/>
            <person name="Suarez C."/>
            <person name="Ratering S."/>
            <person name="Schnell S."/>
        </authorList>
    </citation>
    <scope>NUCLEOTIDE SEQUENCE [LARGE SCALE GENOMIC DNA]</scope>
    <source>
        <strain evidence="1 2">KCTC 52035</strain>
    </source>
</reference>
<sequence length="167" mass="19496">MINYPDSIWTKPQLIDHLEQLAYFFKSRVFLPSVPFTFQNQIDWIELIRGVSDLLRQTAMAGNRICFTDEVNDQDQQQDITSLLDKMRQMAYVVKSTALDHEQLTIISPTFNQVIGVGSGYFANGLYFACPYPNERAFFIGRDRVYFYRHLMRAYLEAGQFLLSEQI</sequence>